<keyword evidence="7" id="KW-0808">Transferase</keyword>
<feature type="transmembrane region" description="Helical" evidence="8">
    <location>
        <begin position="76"/>
        <end position="94"/>
    </location>
</feature>
<dbReference type="InterPro" id="IPR028362">
    <property type="entry name" value="AlgI"/>
</dbReference>
<organism evidence="9 10">
    <name type="scientific">Butyricimonas faecalis</name>
    <dbReference type="NCBI Taxonomy" id="2093856"/>
    <lineage>
        <taxon>Bacteria</taxon>
        <taxon>Pseudomonadati</taxon>
        <taxon>Bacteroidota</taxon>
        <taxon>Bacteroidia</taxon>
        <taxon>Bacteroidales</taxon>
        <taxon>Odoribacteraceae</taxon>
        <taxon>Butyricimonas</taxon>
    </lineage>
</organism>
<dbReference type="InterPro" id="IPR051085">
    <property type="entry name" value="MB_O-acyltransferase"/>
</dbReference>
<feature type="transmembrane region" description="Helical" evidence="8">
    <location>
        <begin position="455"/>
        <end position="477"/>
    </location>
</feature>
<evidence type="ECO:0000256" key="1">
    <source>
        <dbReference type="ARBA" id="ARBA00004651"/>
    </source>
</evidence>
<feature type="transmembrane region" description="Helical" evidence="8">
    <location>
        <begin position="304"/>
        <end position="325"/>
    </location>
</feature>
<dbReference type="PIRSF" id="PIRSF500217">
    <property type="entry name" value="AlgI"/>
    <property type="match status" value="1"/>
</dbReference>
<evidence type="ECO:0000256" key="6">
    <source>
        <dbReference type="ARBA" id="ARBA00023136"/>
    </source>
</evidence>
<feature type="transmembrane region" description="Helical" evidence="8">
    <location>
        <begin position="6"/>
        <end position="22"/>
    </location>
</feature>
<evidence type="ECO:0000256" key="3">
    <source>
        <dbReference type="ARBA" id="ARBA00022475"/>
    </source>
</evidence>
<feature type="transmembrane region" description="Helical" evidence="8">
    <location>
        <begin position="363"/>
        <end position="383"/>
    </location>
</feature>
<evidence type="ECO:0000256" key="7">
    <source>
        <dbReference type="PIRNR" id="PIRNR016636"/>
    </source>
</evidence>
<dbReference type="PANTHER" id="PTHR13285:SF18">
    <property type="entry name" value="PROTEIN-CYSTEINE N-PALMITOYLTRANSFERASE RASP"/>
    <property type="match status" value="1"/>
</dbReference>
<proteinExistence type="inferred from homology"/>
<keyword evidence="6 7" id="KW-0472">Membrane</keyword>
<accession>A0A3S9VTU7</accession>
<dbReference type="Proteomes" id="UP000270673">
    <property type="component" value="Chromosome"/>
</dbReference>
<dbReference type="OrthoDB" id="9805788at2"/>
<evidence type="ECO:0000313" key="10">
    <source>
        <dbReference type="Proteomes" id="UP000270673"/>
    </source>
</evidence>
<name>A0A3S9VTU7_9BACT</name>
<keyword evidence="5 8" id="KW-1133">Transmembrane helix</keyword>
<feature type="transmembrane region" description="Helical" evidence="8">
    <location>
        <begin position="29"/>
        <end position="56"/>
    </location>
</feature>
<comment type="subcellular location">
    <subcellularLocation>
        <location evidence="1">Cell membrane</location>
        <topology evidence="1">Multi-pass membrane protein</topology>
    </subcellularLocation>
</comment>
<dbReference type="PANTHER" id="PTHR13285">
    <property type="entry name" value="ACYLTRANSFERASE"/>
    <property type="match status" value="1"/>
</dbReference>
<dbReference type="Pfam" id="PF03062">
    <property type="entry name" value="MBOAT"/>
    <property type="match status" value="1"/>
</dbReference>
<dbReference type="GO" id="GO:0016746">
    <property type="term" value="F:acyltransferase activity"/>
    <property type="evidence" value="ECO:0007669"/>
    <property type="project" value="UniProtKB-KW"/>
</dbReference>
<protein>
    <submittedName>
        <fullName evidence="9">MBOAT family protein</fullName>
    </submittedName>
</protein>
<keyword evidence="10" id="KW-1185">Reference proteome</keyword>
<feature type="transmembrane region" description="Helical" evidence="8">
    <location>
        <begin position="331"/>
        <end position="351"/>
    </location>
</feature>
<sequence>MMFLSLPFIILFTCCLILYYTVKGNYQKPVLLLASCIFIGYFNIAYLLIAALIAAITFYWGRWIGMQEQENKRRRVFIGGIVFLVLFLVAFKYLNFIGENIAVLLGWFGVDWKGAITSVFFPLGISFYTFQALGYLIDVYWEEEEPERSLPDFTLYMLFFMKFLSGPIERAFDMLPQLKIEKHFDYDTVTYGLKLMLLGLMKKVLIADRLAPHLDSIFASVQDASGAQLLLTGLLYPIELYADFSGYTDMAIGGAMMFGYRLSPNFNRPFVAKTITDFWRRWHMSLSFWVRDYLYQPIAANKRYWGQWGIVYALVVTFVLLGVWHGAGWNYVIYGLIQGLIISYEMVTVAYRNKVETSVGKHVFGVYSILRTYLLFAFSLLFFRLPLLSDAGYMISHLSFNMHTSIKELRLGMTDQECIVAGVAVVLLFLYEYFMSKRDLLQALSRCHRIIRWSIYYLLVLLMFLFGQFGSEDFIYLQF</sequence>
<feature type="transmembrane region" description="Helical" evidence="8">
    <location>
        <begin position="115"/>
        <end position="141"/>
    </location>
</feature>
<dbReference type="KEGG" id="buy:D8S85_10860"/>
<dbReference type="PIRSF" id="PIRSF016636">
    <property type="entry name" value="AlgI_DltB"/>
    <property type="match status" value="1"/>
</dbReference>
<evidence type="ECO:0000256" key="4">
    <source>
        <dbReference type="ARBA" id="ARBA00022692"/>
    </source>
</evidence>
<dbReference type="InterPro" id="IPR004299">
    <property type="entry name" value="MBOAT_fam"/>
</dbReference>
<feature type="transmembrane region" description="Helical" evidence="8">
    <location>
        <begin position="419"/>
        <end position="435"/>
    </location>
</feature>
<evidence type="ECO:0000256" key="5">
    <source>
        <dbReference type="ARBA" id="ARBA00022989"/>
    </source>
</evidence>
<keyword evidence="3 7" id="KW-1003">Cell membrane</keyword>
<dbReference type="RefSeq" id="WP_106480715.1">
    <property type="nucleotide sequence ID" value="NZ_CP032819.1"/>
</dbReference>
<gene>
    <name evidence="9" type="ORF">D8S85_10860</name>
</gene>
<dbReference type="GO" id="GO:0005886">
    <property type="term" value="C:plasma membrane"/>
    <property type="evidence" value="ECO:0007669"/>
    <property type="project" value="UniProtKB-SubCell"/>
</dbReference>
<evidence type="ECO:0000256" key="2">
    <source>
        <dbReference type="ARBA" id="ARBA00010323"/>
    </source>
</evidence>
<dbReference type="InterPro" id="IPR024194">
    <property type="entry name" value="Ac/AlaTfrase_AlgI/DltB"/>
</dbReference>
<evidence type="ECO:0000256" key="8">
    <source>
        <dbReference type="SAM" id="Phobius"/>
    </source>
</evidence>
<dbReference type="AlphaFoldDB" id="A0A3S9VTU7"/>
<dbReference type="EMBL" id="CP032819">
    <property type="protein sequence ID" value="AZS29995.1"/>
    <property type="molecule type" value="Genomic_DNA"/>
</dbReference>
<keyword evidence="4 8" id="KW-0812">Transmembrane</keyword>
<comment type="similarity">
    <text evidence="2 7">Belongs to the membrane-bound acyltransferase family.</text>
</comment>
<dbReference type="GO" id="GO:0042121">
    <property type="term" value="P:alginic acid biosynthetic process"/>
    <property type="evidence" value="ECO:0007669"/>
    <property type="project" value="InterPro"/>
</dbReference>
<reference evidence="9 10" key="1">
    <citation type="submission" date="2018-10" db="EMBL/GenBank/DDBJ databases">
        <title>Butyricimonas faecalis sp. nov., isolated from human faeces and emended description of the genus Butyricimonas.</title>
        <authorList>
            <person name="Le Roy T."/>
            <person name="Van der Smissen P."/>
            <person name="Paquot A."/>
            <person name="Delzenne N."/>
            <person name="Muccioli G."/>
            <person name="Collet J.-F."/>
            <person name="Cani P.D."/>
        </authorList>
    </citation>
    <scope>NUCLEOTIDE SEQUENCE [LARGE SCALE GENOMIC DNA]</scope>
    <source>
        <strain evidence="9 10">H184</strain>
    </source>
</reference>
<keyword evidence="7" id="KW-0012">Acyltransferase</keyword>
<evidence type="ECO:0000313" key="9">
    <source>
        <dbReference type="EMBL" id="AZS29995.1"/>
    </source>
</evidence>